<feature type="non-terminal residue" evidence="1">
    <location>
        <position position="1"/>
    </location>
</feature>
<accession>X0V0C7</accession>
<comment type="caution">
    <text evidence="1">The sequence shown here is derived from an EMBL/GenBank/DDBJ whole genome shotgun (WGS) entry which is preliminary data.</text>
</comment>
<dbReference type="AlphaFoldDB" id="X0V0C7"/>
<gene>
    <name evidence="1" type="ORF">S01H1_36488</name>
</gene>
<organism evidence="1">
    <name type="scientific">marine sediment metagenome</name>
    <dbReference type="NCBI Taxonomy" id="412755"/>
    <lineage>
        <taxon>unclassified sequences</taxon>
        <taxon>metagenomes</taxon>
        <taxon>ecological metagenomes</taxon>
    </lineage>
</organism>
<evidence type="ECO:0000313" key="1">
    <source>
        <dbReference type="EMBL" id="GAG04902.1"/>
    </source>
</evidence>
<proteinExistence type="predicted"/>
<dbReference type="EMBL" id="BARS01022866">
    <property type="protein sequence ID" value="GAG04902.1"/>
    <property type="molecule type" value="Genomic_DNA"/>
</dbReference>
<sequence>SNCRFITCGMSNRNQRKIKLSWEKAQEIRQKFKVEGYTKKELILLYGIPRQLLYQILINKIWKAKEI</sequence>
<name>X0V0C7_9ZZZZ</name>
<protein>
    <submittedName>
        <fullName evidence="1">Uncharacterized protein</fullName>
    </submittedName>
</protein>
<reference evidence="1" key="1">
    <citation type="journal article" date="2014" name="Front. Microbiol.">
        <title>High frequency of phylogenetically diverse reductive dehalogenase-homologous genes in deep subseafloor sedimentary metagenomes.</title>
        <authorList>
            <person name="Kawai M."/>
            <person name="Futagami T."/>
            <person name="Toyoda A."/>
            <person name="Takaki Y."/>
            <person name="Nishi S."/>
            <person name="Hori S."/>
            <person name="Arai W."/>
            <person name="Tsubouchi T."/>
            <person name="Morono Y."/>
            <person name="Uchiyama I."/>
            <person name="Ito T."/>
            <person name="Fujiyama A."/>
            <person name="Inagaki F."/>
            <person name="Takami H."/>
        </authorList>
    </citation>
    <scope>NUCLEOTIDE SEQUENCE</scope>
    <source>
        <strain evidence="1">Expedition CK06-06</strain>
    </source>
</reference>